<organism evidence="1 2">
    <name type="scientific">[Candida] jaroonii</name>
    <dbReference type="NCBI Taxonomy" id="467808"/>
    <lineage>
        <taxon>Eukaryota</taxon>
        <taxon>Fungi</taxon>
        <taxon>Dikarya</taxon>
        <taxon>Ascomycota</taxon>
        <taxon>Saccharomycotina</taxon>
        <taxon>Pichiomycetes</taxon>
        <taxon>Debaryomycetaceae</taxon>
        <taxon>Yamadazyma</taxon>
    </lineage>
</organism>
<dbReference type="Proteomes" id="UP001152531">
    <property type="component" value="Unassembled WGS sequence"/>
</dbReference>
<name>A0ACA9YCN4_9ASCO</name>
<reference evidence="1" key="1">
    <citation type="submission" date="2022-06" db="EMBL/GenBank/DDBJ databases">
        <authorList>
            <person name="Legras J.-L."/>
            <person name="Devillers H."/>
            <person name="Grondin C."/>
        </authorList>
    </citation>
    <scope>NUCLEOTIDE SEQUENCE</scope>
    <source>
        <strain evidence="1">CLIB 1444</strain>
    </source>
</reference>
<accession>A0ACA9YCN4</accession>
<comment type="caution">
    <text evidence="1">The sequence shown here is derived from an EMBL/GenBank/DDBJ whole genome shotgun (WGS) entry which is preliminary data.</text>
</comment>
<sequence>MSDSDYLTEESYEFEFEDDEGSEVELDNNEDEQLQNQYYNAKAYKDDNLNLAIEKLKEITDNEPNNENMIWIYKSTKQIAKIYFHQQQFDKFLESLKSLIKLIPEVDDKSYLEESINKIFMNYTNIKDNSIVLRICDVILEMMSMLGKSNNNDRLWIKVNLNKLSILLLDSSNSKICHEIITELNQKLNEVSDITRDSFSLEVIASEIELLTITNDLDMDRLVYLYEKSTTITSPVTHPRIIGIIKECGGKIEFFKKKYENSRQNFYESFKQFDESGSIEKNKVFKYLILLSIISENEFNPFESQETQHFVEEEEFRLLIDLIEIFNDLNLKDFEILVNDMAKYPKSSDFSNDDIVIKSFQLIKDLIIDKILINLCKAYSNIKFDYLTEFLNLPEDKIVKKILKLSNSGRLSNIKINFIDRIIECEDNSIKLQINNKMILNNFKNFSALNFQIDDDKMQVDKKRVSVQDQLLFITSKNPMENEYLGFIDHWFGSIINSIPKYKKGKLSTKDKIFIEQKNQTELTEDIDIRNHLKNWCNEVLSYNFENSH</sequence>
<gene>
    <name evidence="1" type="ORF">CLIB1444_10S03686</name>
</gene>
<evidence type="ECO:0000313" key="1">
    <source>
        <dbReference type="EMBL" id="CAH6722669.1"/>
    </source>
</evidence>
<dbReference type="EMBL" id="CALSDN010000010">
    <property type="protein sequence ID" value="CAH6722669.1"/>
    <property type="molecule type" value="Genomic_DNA"/>
</dbReference>
<keyword evidence="2" id="KW-1185">Reference proteome</keyword>
<evidence type="ECO:0000313" key="2">
    <source>
        <dbReference type="Proteomes" id="UP001152531"/>
    </source>
</evidence>
<proteinExistence type="predicted"/>
<protein>
    <submittedName>
        <fullName evidence="1">COP9 signalosome complex subunit 2</fullName>
    </submittedName>
</protein>